<sequence length="126" mass="14255">MTILDVGGGFPGNDNASPSFTNVLQLQSTVSSISCRFFATAPFSLVTNVIGVKRVPAERISKTGTKRRIMRRLSVGEWLYYDHMGAYTRAAASMFNGFEKTRTYYFTDKDTWYFIAFPNVSCMKYI</sequence>
<dbReference type="PANTHER" id="PTHR11482:SF6">
    <property type="entry name" value="ORNITHINE DECARBOXYLASE 1-RELATED"/>
    <property type="match status" value="1"/>
</dbReference>
<keyword evidence="1" id="KW-0663">Pyridoxal phosphate</keyword>
<dbReference type="WBParaSite" id="PEQ_0000511201-mRNA-1">
    <property type="protein sequence ID" value="PEQ_0000511201-mRNA-1"/>
    <property type="gene ID" value="PEQ_0000511201"/>
</dbReference>
<evidence type="ECO:0000256" key="2">
    <source>
        <dbReference type="ARBA" id="ARBA00023239"/>
    </source>
</evidence>
<name>A0A914RK05_PAREQ</name>
<evidence type="ECO:0000313" key="4">
    <source>
        <dbReference type="WBParaSite" id="PEQ_0000511201-mRNA-1"/>
    </source>
</evidence>
<dbReference type="GO" id="GO:0004586">
    <property type="term" value="F:ornithine decarboxylase activity"/>
    <property type="evidence" value="ECO:0007669"/>
    <property type="project" value="TreeGrafter"/>
</dbReference>
<dbReference type="GO" id="GO:0033387">
    <property type="term" value="P:putrescine biosynthetic process from arginine, via ornithine"/>
    <property type="evidence" value="ECO:0007669"/>
    <property type="project" value="TreeGrafter"/>
</dbReference>
<evidence type="ECO:0000313" key="3">
    <source>
        <dbReference type="Proteomes" id="UP000887564"/>
    </source>
</evidence>
<dbReference type="AlphaFoldDB" id="A0A914RK05"/>
<dbReference type="InterPro" id="IPR002433">
    <property type="entry name" value="Orn_de-COase"/>
</dbReference>
<protein>
    <submittedName>
        <fullName evidence="4">Uncharacterized protein</fullName>
    </submittedName>
</protein>
<keyword evidence="3" id="KW-1185">Reference proteome</keyword>
<dbReference type="InterPro" id="IPR009006">
    <property type="entry name" value="Ala_racemase/Decarboxylase_C"/>
</dbReference>
<dbReference type="PANTHER" id="PTHR11482">
    <property type="entry name" value="ARGININE/DIAMINOPIMELATE/ORNITHINE DECARBOXYLASE"/>
    <property type="match status" value="1"/>
</dbReference>
<reference evidence="4" key="1">
    <citation type="submission" date="2022-11" db="UniProtKB">
        <authorList>
            <consortium name="WormBaseParasite"/>
        </authorList>
    </citation>
    <scope>IDENTIFICATION</scope>
</reference>
<dbReference type="GO" id="GO:0005737">
    <property type="term" value="C:cytoplasm"/>
    <property type="evidence" value="ECO:0007669"/>
    <property type="project" value="TreeGrafter"/>
</dbReference>
<dbReference type="SUPFAM" id="SSF50621">
    <property type="entry name" value="Alanine racemase C-terminal domain-like"/>
    <property type="match status" value="1"/>
</dbReference>
<proteinExistence type="predicted"/>
<evidence type="ECO:0000256" key="1">
    <source>
        <dbReference type="ARBA" id="ARBA00022898"/>
    </source>
</evidence>
<keyword evidence="2" id="KW-0456">Lyase</keyword>
<accession>A0A914RK05</accession>
<organism evidence="3 4">
    <name type="scientific">Parascaris equorum</name>
    <name type="common">Equine roundworm</name>
    <dbReference type="NCBI Taxonomy" id="6256"/>
    <lineage>
        <taxon>Eukaryota</taxon>
        <taxon>Metazoa</taxon>
        <taxon>Ecdysozoa</taxon>
        <taxon>Nematoda</taxon>
        <taxon>Chromadorea</taxon>
        <taxon>Rhabditida</taxon>
        <taxon>Spirurina</taxon>
        <taxon>Ascaridomorpha</taxon>
        <taxon>Ascaridoidea</taxon>
        <taxon>Ascarididae</taxon>
        <taxon>Parascaris</taxon>
    </lineage>
</organism>
<dbReference type="Gene3D" id="2.40.37.10">
    <property type="entry name" value="Lyase, Ornithine Decarboxylase, Chain A, domain 1"/>
    <property type="match status" value="1"/>
</dbReference>
<dbReference type="Proteomes" id="UP000887564">
    <property type="component" value="Unplaced"/>
</dbReference>